<keyword evidence="3" id="KW-0444">Lipid biosynthesis</keyword>
<evidence type="ECO:0000256" key="3">
    <source>
        <dbReference type="ARBA" id="ARBA00022516"/>
    </source>
</evidence>
<reference evidence="12" key="1">
    <citation type="submission" date="2020-05" db="EMBL/GenBank/DDBJ databases">
        <authorList>
            <person name="Chiriac C."/>
            <person name="Salcher M."/>
            <person name="Ghai R."/>
            <person name="Kavagutti S V."/>
        </authorList>
    </citation>
    <scope>NUCLEOTIDE SEQUENCE</scope>
</reference>
<dbReference type="Gene3D" id="1.20.120.1760">
    <property type="match status" value="1"/>
</dbReference>
<evidence type="ECO:0000256" key="2">
    <source>
        <dbReference type="ARBA" id="ARBA00010441"/>
    </source>
</evidence>
<keyword evidence="7" id="KW-0443">Lipid metabolism</keyword>
<dbReference type="InterPro" id="IPR048254">
    <property type="entry name" value="CDP_ALCOHOL_P_TRANSF_CS"/>
</dbReference>
<dbReference type="PANTHER" id="PTHR14269">
    <property type="entry name" value="CDP-DIACYLGLYCEROL--GLYCEROL-3-PHOSPHATE 3-PHOSPHATIDYLTRANSFERASE-RELATED"/>
    <property type="match status" value="1"/>
</dbReference>
<dbReference type="NCBIfam" id="TIGR00560">
    <property type="entry name" value="pgsA"/>
    <property type="match status" value="1"/>
</dbReference>
<feature type="transmembrane region" description="Helical" evidence="11">
    <location>
        <begin position="7"/>
        <end position="27"/>
    </location>
</feature>
<evidence type="ECO:0000256" key="6">
    <source>
        <dbReference type="ARBA" id="ARBA00022989"/>
    </source>
</evidence>
<feature type="transmembrane region" description="Helical" evidence="11">
    <location>
        <begin position="33"/>
        <end position="54"/>
    </location>
</feature>
<dbReference type="InterPro" id="IPR043130">
    <property type="entry name" value="CDP-OH_PTrfase_TM_dom"/>
</dbReference>
<name>A0A6J6NLP0_9ZZZZ</name>
<sequence>MLNTANLVTIARIVIAPVFLWFLYVYYLPGETVGWYLLLAFIAIAATDGIDGAIARRSNTVTKLGKLLDPIADKVLLGGTFIVLSMLNVMPWWATIAILIREVAMTVYRLLVIRDRVIPASSTGKLKTVFQAIALGWVISPLNQMLFNPGFDIGFGLIYGAVFLTWYSAIKYVRESR</sequence>
<feature type="transmembrane region" description="Helical" evidence="11">
    <location>
        <begin position="75"/>
        <end position="100"/>
    </location>
</feature>
<evidence type="ECO:0000256" key="8">
    <source>
        <dbReference type="ARBA" id="ARBA00023136"/>
    </source>
</evidence>
<dbReference type="Pfam" id="PF01066">
    <property type="entry name" value="CDP-OH_P_transf"/>
    <property type="match status" value="1"/>
</dbReference>
<dbReference type="InterPro" id="IPR050324">
    <property type="entry name" value="CDP-alcohol_PTase-I"/>
</dbReference>
<evidence type="ECO:0000256" key="1">
    <source>
        <dbReference type="ARBA" id="ARBA00004141"/>
    </source>
</evidence>
<dbReference type="AlphaFoldDB" id="A0A6J6NLP0"/>
<dbReference type="EMBL" id="CAEZXL010000085">
    <property type="protein sequence ID" value="CAB4687407.1"/>
    <property type="molecule type" value="Genomic_DNA"/>
</dbReference>
<gene>
    <name evidence="12" type="ORF">UFOPK2373_00593</name>
</gene>
<dbReference type="GO" id="GO:0016020">
    <property type="term" value="C:membrane"/>
    <property type="evidence" value="ECO:0007669"/>
    <property type="project" value="UniProtKB-SubCell"/>
</dbReference>
<comment type="subcellular location">
    <subcellularLocation>
        <location evidence="1">Membrane</location>
        <topology evidence="1">Multi-pass membrane protein</topology>
    </subcellularLocation>
</comment>
<evidence type="ECO:0000256" key="7">
    <source>
        <dbReference type="ARBA" id="ARBA00023098"/>
    </source>
</evidence>
<feature type="transmembrane region" description="Helical" evidence="11">
    <location>
        <begin position="153"/>
        <end position="173"/>
    </location>
</feature>
<dbReference type="InterPro" id="IPR000462">
    <property type="entry name" value="CDP-OH_P_trans"/>
</dbReference>
<evidence type="ECO:0000256" key="4">
    <source>
        <dbReference type="ARBA" id="ARBA00022679"/>
    </source>
</evidence>
<dbReference type="PIRSF" id="PIRSF000847">
    <property type="entry name" value="Phos_ph_gly_syn"/>
    <property type="match status" value="1"/>
</dbReference>
<keyword evidence="10" id="KW-1208">Phospholipid metabolism</keyword>
<dbReference type="PROSITE" id="PS00379">
    <property type="entry name" value="CDP_ALCOHOL_P_TRANSF"/>
    <property type="match status" value="1"/>
</dbReference>
<evidence type="ECO:0000313" key="12">
    <source>
        <dbReference type="EMBL" id="CAB4687407.1"/>
    </source>
</evidence>
<keyword evidence="8 11" id="KW-0472">Membrane</keyword>
<comment type="similarity">
    <text evidence="2">Belongs to the CDP-alcohol phosphatidyltransferase class-I family.</text>
</comment>
<keyword evidence="6 11" id="KW-1133">Transmembrane helix</keyword>
<dbReference type="InterPro" id="IPR004570">
    <property type="entry name" value="Phosphatidylglycerol_P_synth"/>
</dbReference>
<evidence type="ECO:0000256" key="11">
    <source>
        <dbReference type="SAM" id="Phobius"/>
    </source>
</evidence>
<dbReference type="GO" id="GO:0046474">
    <property type="term" value="P:glycerophospholipid biosynthetic process"/>
    <property type="evidence" value="ECO:0007669"/>
    <property type="project" value="TreeGrafter"/>
</dbReference>
<evidence type="ECO:0000256" key="9">
    <source>
        <dbReference type="ARBA" id="ARBA00023209"/>
    </source>
</evidence>
<accession>A0A6J6NLP0</accession>
<keyword evidence="9" id="KW-0594">Phospholipid biosynthesis</keyword>
<keyword evidence="4" id="KW-0808">Transferase</keyword>
<proteinExistence type="inferred from homology"/>
<protein>
    <submittedName>
        <fullName evidence="12">Unannotated protein</fullName>
    </submittedName>
</protein>
<evidence type="ECO:0000256" key="5">
    <source>
        <dbReference type="ARBA" id="ARBA00022692"/>
    </source>
</evidence>
<keyword evidence="5 11" id="KW-0812">Transmembrane</keyword>
<organism evidence="12">
    <name type="scientific">freshwater metagenome</name>
    <dbReference type="NCBI Taxonomy" id="449393"/>
    <lineage>
        <taxon>unclassified sequences</taxon>
        <taxon>metagenomes</taxon>
        <taxon>ecological metagenomes</taxon>
    </lineage>
</organism>
<dbReference type="GO" id="GO:0008444">
    <property type="term" value="F:CDP-diacylglycerol-glycerol-3-phosphate 3-phosphatidyltransferase activity"/>
    <property type="evidence" value="ECO:0007669"/>
    <property type="project" value="InterPro"/>
</dbReference>
<dbReference type="PANTHER" id="PTHR14269:SF62">
    <property type="entry name" value="CDP-DIACYLGLYCEROL--GLYCEROL-3-PHOSPHATE 3-PHOSPHATIDYLTRANSFERASE 1, CHLOROPLASTIC"/>
    <property type="match status" value="1"/>
</dbReference>
<evidence type="ECO:0000256" key="10">
    <source>
        <dbReference type="ARBA" id="ARBA00023264"/>
    </source>
</evidence>